<reference evidence="2 3" key="1">
    <citation type="submission" date="2014-09" db="EMBL/GenBank/DDBJ databases">
        <authorList>
            <person name="Magalhaes I.L.F."/>
            <person name="Oliveira U."/>
            <person name="Santos F.R."/>
            <person name="Vidigal T.H.D.A."/>
            <person name="Brescovit A.D."/>
            <person name="Santos A.J."/>
        </authorList>
    </citation>
    <scope>NUCLEOTIDE SEQUENCE [LARGE SCALE GENOMIC DNA]</scope>
</reference>
<dbReference type="EMBL" id="CCYA01000265">
    <property type="protein sequence ID" value="CEH17830.1"/>
    <property type="molecule type" value="Genomic_DNA"/>
</dbReference>
<feature type="region of interest" description="Disordered" evidence="1">
    <location>
        <begin position="123"/>
        <end position="232"/>
    </location>
</feature>
<accession>A0A0P1BQ41</accession>
<proteinExistence type="predicted"/>
<sequence length="408" mass="44459">MNDALANDFAPPQRLILCGRAIKVKQRSEQNVPDDNEQQAYTEIPNPTVMHAVANASIPSRAPWMCSDTSGASSSNVGLAMLGRNAHPSLPRRPPPPPQHQHRDAQRDSATMQAASLVLGRSHLHHGQPGSPRLAQHALPAKPNVSSSSGADRAARKRPRVSSDATSLRPVVHSRSQSHDNKRAKKHSSPLSDSCMSEQSSTNAAQRAAHRPTRSIDASGSPSTSHQPLSPTFTALTPTWAIEKTTKMLNVLASLDSSRRWIFDTARQRLGAALRQCPSGLHAEPCMESLQSSIGQAIVACFELAGERWVEYCSGSGPLDGELHVCADEGAYKEAQARFLDGRLARDLCGAAFEHRVDVTAELFASDAHLAFIEQALAETRKWIKERLDSAKDKYVLESRLVLQRRSH</sequence>
<organism evidence="2 3">
    <name type="scientific">Ceraceosorus bombacis</name>
    <dbReference type="NCBI Taxonomy" id="401625"/>
    <lineage>
        <taxon>Eukaryota</taxon>
        <taxon>Fungi</taxon>
        <taxon>Dikarya</taxon>
        <taxon>Basidiomycota</taxon>
        <taxon>Ustilaginomycotina</taxon>
        <taxon>Exobasidiomycetes</taxon>
        <taxon>Ceraceosorales</taxon>
        <taxon>Ceraceosoraceae</taxon>
        <taxon>Ceraceosorus</taxon>
    </lineage>
</organism>
<dbReference type="AlphaFoldDB" id="A0A0P1BQ41"/>
<feature type="region of interest" description="Disordered" evidence="1">
    <location>
        <begin position="84"/>
        <end position="111"/>
    </location>
</feature>
<evidence type="ECO:0000313" key="3">
    <source>
        <dbReference type="Proteomes" id="UP000054845"/>
    </source>
</evidence>
<protein>
    <submittedName>
        <fullName evidence="2">Uncharacterized protein</fullName>
    </submittedName>
</protein>
<feature type="compositionally biased region" description="Polar residues" evidence="1">
    <location>
        <begin position="216"/>
        <end position="232"/>
    </location>
</feature>
<evidence type="ECO:0000256" key="1">
    <source>
        <dbReference type="SAM" id="MobiDB-lite"/>
    </source>
</evidence>
<name>A0A0P1BQ41_9BASI</name>
<keyword evidence="3" id="KW-1185">Reference proteome</keyword>
<evidence type="ECO:0000313" key="2">
    <source>
        <dbReference type="EMBL" id="CEH17830.1"/>
    </source>
</evidence>
<dbReference type="Proteomes" id="UP000054845">
    <property type="component" value="Unassembled WGS sequence"/>
</dbReference>
<dbReference type="OrthoDB" id="10313883at2759"/>
<feature type="compositionally biased region" description="Polar residues" evidence="1">
    <location>
        <begin position="189"/>
        <end position="205"/>
    </location>
</feature>